<accession>A0ABX8V2J9</accession>
<dbReference type="Proteomes" id="UP000826462">
    <property type="component" value="Chromosome 2"/>
</dbReference>
<protein>
    <submittedName>
        <fullName evidence="3">Arylamine N-acetyltransferase</fullName>
    </submittedName>
</protein>
<keyword evidence="4" id="KW-1185">Reference proteome</keyword>
<sequence length="277" mass="30568">MTINLDAYFARIGYTGPRTATLETLRALHALHPDAIPFENLSVILGQEVLIDLDASQSKLVGAGRGGYCFEHNTVFKAVLDALGFKTRALGARVVWSNAVPPARLHTLTLVEIDQERWIADVGFGTVTLTAPLRLDVRDAQQTPHERFRIDTLEEGGFLLLAELGDKWAPVYQFDLVPQLSADDTLGNFYVNFHPDSLFVNNLLASRAVRGARYSLFNGEFSTYTPEPAHTHLKDVGELRAVLRDSFGISLPEAGASLDDALARCLARPARANRVRR</sequence>
<dbReference type="PANTHER" id="PTHR11786">
    <property type="entry name" value="N-HYDROXYARYLAMINE O-ACETYLTRANSFERASE"/>
    <property type="match status" value="1"/>
</dbReference>
<gene>
    <name evidence="3" type="ORF">KZJ38_26880</name>
</gene>
<name>A0ABX8V2J9_9BURK</name>
<proteinExistence type="inferred from homology"/>
<dbReference type="Gene3D" id="3.30.2140.10">
    <property type="entry name" value="Arylamine N-acetyltransferase"/>
    <property type="match status" value="1"/>
</dbReference>
<dbReference type="PANTHER" id="PTHR11786:SF0">
    <property type="entry name" value="ARYLAMINE N-ACETYLTRANSFERASE 4-RELATED"/>
    <property type="match status" value="1"/>
</dbReference>
<comment type="similarity">
    <text evidence="1 2">Belongs to the arylamine N-acetyltransferase family.</text>
</comment>
<evidence type="ECO:0000256" key="2">
    <source>
        <dbReference type="RuleBase" id="RU003452"/>
    </source>
</evidence>
<dbReference type="Pfam" id="PF00797">
    <property type="entry name" value="Acetyltransf_2"/>
    <property type="match status" value="1"/>
</dbReference>
<organism evidence="3 4">
    <name type="scientific">Paraburkholderia edwinii</name>
    <dbReference type="NCBI Taxonomy" id="2861782"/>
    <lineage>
        <taxon>Bacteria</taxon>
        <taxon>Pseudomonadati</taxon>
        <taxon>Pseudomonadota</taxon>
        <taxon>Betaproteobacteria</taxon>
        <taxon>Burkholderiales</taxon>
        <taxon>Burkholderiaceae</taxon>
        <taxon>Paraburkholderia</taxon>
    </lineage>
</organism>
<dbReference type="InterPro" id="IPR001447">
    <property type="entry name" value="Arylamine_N-AcTrfase"/>
</dbReference>
<evidence type="ECO:0000313" key="4">
    <source>
        <dbReference type="Proteomes" id="UP000826462"/>
    </source>
</evidence>
<dbReference type="EMBL" id="CP080096">
    <property type="protein sequence ID" value="QYD73268.1"/>
    <property type="molecule type" value="Genomic_DNA"/>
</dbReference>
<dbReference type="SUPFAM" id="SSF54001">
    <property type="entry name" value="Cysteine proteinases"/>
    <property type="match status" value="1"/>
</dbReference>
<dbReference type="Gene3D" id="2.40.128.150">
    <property type="entry name" value="Cysteine proteinases"/>
    <property type="match status" value="1"/>
</dbReference>
<dbReference type="RefSeq" id="WP_219802972.1">
    <property type="nucleotide sequence ID" value="NZ_CP080096.1"/>
</dbReference>
<reference evidence="3 4" key="1">
    <citation type="submission" date="2021-07" db="EMBL/GenBank/DDBJ databases">
        <title>Paraburkholderia edwinii protects Aspergillus sp. from phenazines by acting as a toxin sponge.</title>
        <authorList>
            <person name="Dahlstrom K.M."/>
            <person name="Newman D.K."/>
        </authorList>
    </citation>
    <scope>NUCLEOTIDE SEQUENCE [LARGE SCALE GENOMIC DNA]</scope>
    <source>
        <strain evidence="3 4">Pe01</strain>
    </source>
</reference>
<evidence type="ECO:0000313" key="3">
    <source>
        <dbReference type="EMBL" id="QYD73268.1"/>
    </source>
</evidence>
<evidence type="ECO:0000256" key="1">
    <source>
        <dbReference type="ARBA" id="ARBA00006547"/>
    </source>
</evidence>
<dbReference type="InterPro" id="IPR038765">
    <property type="entry name" value="Papain-like_cys_pep_sf"/>
</dbReference>
<dbReference type="PRINTS" id="PR01543">
    <property type="entry name" value="ANATRNSFRASE"/>
</dbReference>